<gene>
    <name evidence="1" type="ORF">SPARVUS_LOCUS5134592</name>
</gene>
<accession>A0ABN9CJ49</accession>
<evidence type="ECO:0000313" key="2">
    <source>
        <dbReference type="Proteomes" id="UP001162483"/>
    </source>
</evidence>
<name>A0ABN9CJ49_9NEOB</name>
<protein>
    <submittedName>
        <fullName evidence="1">Uncharacterized protein</fullName>
    </submittedName>
</protein>
<comment type="caution">
    <text evidence="1">The sequence shown here is derived from an EMBL/GenBank/DDBJ whole genome shotgun (WGS) entry which is preliminary data.</text>
</comment>
<dbReference type="EMBL" id="CATNWA010010329">
    <property type="protein sequence ID" value="CAI9559714.1"/>
    <property type="molecule type" value="Genomic_DNA"/>
</dbReference>
<proteinExistence type="predicted"/>
<sequence>MITEVTWYKAIHNSLVYHVTSCDQSQLSQYFSMVSKTFENSEM</sequence>
<dbReference type="Proteomes" id="UP001162483">
    <property type="component" value="Unassembled WGS sequence"/>
</dbReference>
<reference evidence="1" key="1">
    <citation type="submission" date="2023-05" db="EMBL/GenBank/DDBJ databases">
        <authorList>
            <person name="Stuckert A."/>
        </authorList>
    </citation>
    <scope>NUCLEOTIDE SEQUENCE</scope>
</reference>
<evidence type="ECO:0000313" key="1">
    <source>
        <dbReference type="EMBL" id="CAI9559714.1"/>
    </source>
</evidence>
<organism evidence="1 2">
    <name type="scientific">Staurois parvus</name>
    <dbReference type="NCBI Taxonomy" id="386267"/>
    <lineage>
        <taxon>Eukaryota</taxon>
        <taxon>Metazoa</taxon>
        <taxon>Chordata</taxon>
        <taxon>Craniata</taxon>
        <taxon>Vertebrata</taxon>
        <taxon>Euteleostomi</taxon>
        <taxon>Amphibia</taxon>
        <taxon>Batrachia</taxon>
        <taxon>Anura</taxon>
        <taxon>Neobatrachia</taxon>
        <taxon>Ranoidea</taxon>
        <taxon>Ranidae</taxon>
        <taxon>Staurois</taxon>
    </lineage>
</organism>
<keyword evidence="2" id="KW-1185">Reference proteome</keyword>